<proteinExistence type="inferred from homology"/>
<feature type="signal peptide" evidence="6">
    <location>
        <begin position="1"/>
        <end position="23"/>
    </location>
</feature>
<dbReference type="Pfam" id="PF03227">
    <property type="entry name" value="GILT"/>
    <property type="match status" value="1"/>
</dbReference>
<comment type="subcellular location">
    <subcellularLocation>
        <location evidence="1">Secreted</location>
    </subcellularLocation>
</comment>
<organism evidence="7 8">
    <name type="scientific">Dendroctonus ponderosae</name>
    <name type="common">Mountain pine beetle</name>
    <dbReference type="NCBI Taxonomy" id="77166"/>
    <lineage>
        <taxon>Eukaryota</taxon>
        <taxon>Metazoa</taxon>
        <taxon>Ecdysozoa</taxon>
        <taxon>Arthropoda</taxon>
        <taxon>Hexapoda</taxon>
        <taxon>Insecta</taxon>
        <taxon>Pterygota</taxon>
        <taxon>Neoptera</taxon>
        <taxon>Endopterygota</taxon>
        <taxon>Coleoptera</taxon>
        <taxon>Polyphaga</taxon>
        <taxon>Cucujiformia</taxon>
        <taxon>Curculionidae</taxon>
        <taxon>Scolytinae</taxon>
        <taxon>Dendroctonus</taxon>
    </lineage>
</organism>
<dbReference type="InterPro" id="IPR004911">
    <property type="entry name" value="Interferon-induced_GILT"/>
</dbReference>
<evidence type="ECO:0008006" key="9">
    <source>
        <dbReference type="Google" id="ProtNLM"/>
    </source>
</evidence>
<evidence type="ECO:0000256" key="2">
    <source>
        <dbReference type="ARBA" id="ARBA00005679"/>
    </source>
</evidence>
<reference evidence="7" key="2">
    <citation type="submission" date="2024-08" db="UniProtKB">
        <authorList>
            <consortium name="EnsemblMetazoa"/>
        </authorList>
    </citation>
    <scope>IDENTIFICATION</scope>
</reference>
<dbReference type="Proteomes" id="UP000019118">
    <property type="component" value="Unassembled WGS sequence"/>
</dbReference>
<keyword evidence="3" id="KW-0964">Secreted</keyword>
<keyword evidence="5" id="KW-0325">Glycoprotein</keyword>
<dbReference type="GO" id="GO:0005576">
    <property type="term" value="C:extracellular region"/>
    <property type="evidence" value="ECO:0007669"/>
    <property type="project" value="UniProtKB-SubCell"/>
</dbReference>
<evidence type="ECO:0000256" key="1">
    <source>
        <dbReference type="ARBA" id="ARBA00004613"/>
    </source>
</evidence>
<evidence type="ECO:0000256" key="4">
    <source>
        <dbReference type="ARBA" id="ARBA00022729"/>
    </source>
</evidence>
<evidence type="ECO:0000256" key="6">
    <source>
        <dbReference type="SAM" id="SignalP"/>
    </source>
</evidence>
<evidence type="ECO:0000313" key="7">
    <source>
        <dbReference type="EnsemblMetazoa" id="XP_019754986.1"/>
    </source>
</evidence>
<evidence type="ECO:0000313" key="8">
    <source>
        <dbReference type="Proteomes" id="UP000019118"/>
    </source>
</evidence>
<name>A0AAR5P351_DENPD</name>
<keyword evidence="4 6" id="KW-0732">Signal</keyword>
<reference evidence="8" key="1">
    <citation type="journal article" date="2013" name="Genome Biol.">
        <title>Draft genome of the mountain pine beetle, Dendroctonus ponderosae Hopkins, a major forest pest.</title>
        <authorList>
            <person name="Keeling C.I."/>
            <person name="Yuen M.M."/>
            <person name="Liao N.Y."/>
            <person name="Docking T.R."/>
            <person name="Chan S.K."/>
            <person name="Taylor G.A."/>
            <person name="Palmquist D.L."/>
            <person name="Jackman S.D."/>
            <person name="Nguyen A."/>
            <person name="Li M."/>
            <person name="Henderson H."/>
            <person name="Janes J.K."/>
            <person name="Zhao Y."/>
            <person name="Pandoh P."/>
            <person name="Moore R."/>
            <person name="Sperling F.A."/>
            <person name="Huber D.P."/>
            <person name="Birol I."/>
            <person name="Jones S.J."/>
            <person name="Bohlmann J."/>
        </authorList>
    </citation>
    <scope>NUCLEOTIDE SEQUENCE</scope>
</reference>
<evidence type="ECO:0000256" key="3">
    <source>
        <dbReference type="ARBA" id="ARBA00022525"/>
    </source>
</evidence>
<dbReference type="PANTHER" id="PTHR13234">
    <property type="entry name" value="GAMMA-INTERFERON INDUCIBLE LYSOSOMAL THIOL REDUCTASE GILT"/>
    <property type="match status" value="1"/>
</dbReference>
<protein>
    <recommendedName>
        <fullName evidence="9">Gamma-interferon-inducible lysosomal thiol reductase</fullName>
    </recommendedName>
</protein>
<accession>A0AAR5P351</accession>
<dbReference type="GO" id="GO:0016671">
    <property type="term" value="F:oxidoreductase activity, acting on a sulfur group of donors, disulfide as acceptor"/>
    <property type="evidence" value="ECO:0007669"/>
    <property type="project" value="InterPro"/>
</dbReference>
<sequence length="232" mass="26517">MLVNRNMVRLLCLMICFAGAIESIHVAVYYEALCSDSVYFITRQLYPNYQLFKDHMTVEFIPYGKAIHTFDNTTGKYTFSCQHGKEECKGNKFQACGLAQIANEEERLDFVTCVMSASNPANIFYLENCAKKSTLDFSAMTKCAISSEGDKLLASYGDKTWNLEPNLSYVPTVVFNNSVEINFSDMNKSLVDFKSVMCSKIEQNHPDVCKSRCFMSRIKQFFLNNFEITCYQ</sequence>
<dbReference type="AlphaFoldDB" id="A0AAR5P351"/>
<keyword evidence="8" id="KW-1185">Reference proteome</keyword>
<comment type="similarity">
    <text evidence="2">Belongs to the GILT family.</text>
</comment>
<dbReference type="PANTHER" id="PTHR13234:SF8">
    <property type="entry name" value="GAMMA-INTERFERON-INDUCIBLE LYSOSOMAL THIOL REDUCTASE"/>
    <property type="match status" value="1"/>
</dbReference>
<evidence type="ECO:0000256" key="5">
    <source>
        <dbReference type="ARBA" id="ARBA00023180"/>
    </source>
</evidence>
<feature type="chain" id="PRO_5043893864" description="Gamma-interferon-inducible lysosomal thiol reductase" evidence="6">
    <location>
        <begin position="24"/>
        <end position="232"/>
    </location>
</feature>
<dbReference type="EnsemblMetazoa" id="XM_019899427.1">
    <property type="protein sequence ID" value="XP_019754986.1"/>
    <property type="gene ID" value="LOC109533914"/>
</dbReference>